<comment type="caution">
    <text evidence="1">The sequence shown here is derived from an EMBL/GenBank/DDBJ whole genome shotgun (WGS) entry which is preliminary data.</text>
</comment>
<feature type="non-terminal residue" evidence="1">
    <location>
        <position position="415"/>
    </location>
</feature>
<accession>A0ABN9S7W5</accession>
<dbReference type="EMBL" id="CAUYUJ010009875">
    <property type="protein sequence ID" value="CAK0827885.1"/>
    <property type="molecule type" value="Genomic_DNA"/>
</dbReference>
<proteinExistence type="predicted"/>
<name>A0ABN9S7W5_9DINO</name>
<dbReference type="Proteomes" id="UP001189429">
    <property type="component" value="Unassembled WGS sequence"/>
</dbReference>
<sequence>MVPRGGAGAARTVLVLELAQGSQAWALARCEAALAACESCPATDGPEPVEWPWPWGPVIALLATQLVQARPGERVRVAYVDDDVDHERVLVWPVSEALRYVMSPDRDVWVEDLTAADHATGPCRCWPLAGECRRTALLEPGFVERPLPTEAEIGGAFHELDCGASGVSVMGALTPRVRGVWMLREPLGQTRFGEVIELTELDPVWGDQALSKGSDGHGRARLVGPSDVEALAEGRRQLLRDTLELPAIAVAGTGEAAPWRSDRALALRAPSHAPPPKAAGSDAGARPVEAEACRAVAVPRRLRRLRTRGLCGSTWAFTGSAARRGGNVARESSTEVYDDTPLEGPCAVLHLLKHMERFGGDPRNWVDKWCLEDRIGKSDRTFHELETLVVALMTGGSFEKICRRVQLIIDALAEP</sequence>
<evidence type="ECO:0000313" key="2">
    <source>
        <dbReference type="Proteomes" id="UP001189429"/>
    </source>
</evidence>
<keyword evidence="2" id="KW-1185">Reference proteome</keyword>
<gene>
    <name evidence="1" type="ORF">PCOR1329_LOCUS27299</name>
</gene>
<protein>
    <submittedName>
        <fullName evidence="1">Uncharacterized protein</fullName>
    </submittedName>
</protein>
<reference evidence="1" key="1">
    <citation type="submission" date="2023-10" db="EMBL/GenBank/DDBJ databases">
        <authorList>
            <person name="Chen Y."/>
            <person name="Shah S."/>
            <person name="Dougan E. K."/>
            <person name="Thang M."/>
            <person name="Chan C."/>
        </authorList>
    </citation>
    <scope>NUCLEOTIDE SEQUENCE [LARGE SCALE GENOMIC DNA]</scope>
</reference>
<organism evidence="1 2">
    <name type="scientific">Prorocentrum cordatum</name>
    <dbReference type="NCBI Taxonomy" id="2364126"/>
    <lineage>
        <taxon>Eukaryota</taxon>
        <taxon>Sar</taxon>
        <taxon>Alveolata</taxon>
        <taxon>Dinophyceae</taxon>
        <taxon>Prorocentrales</taxon>
        <taxon>Prorocentraceae</taxon>
        <taxon>Prorocentrum</taxon>
    </lineage>
</organism>
<evidence type="ECO:0000313" key="1">
    <source>
        <dbReference type="EMBL" id="CAK0827885.1"/>
    </source>
</evidence>